<evidence type="ECO:0000256" key="1">
    <source>
        <dbReference type="ARBA" id="ARBA00023015"/>
    </source>
</evidence>
<dbReference type="PANTHER" id="PTHR34236:SF1">
    <property type="entry name" value="DIMETHYL SULFOXIDE REDUCTASE TRANSCRIPTIONAL ACTIVATOR"/>
    <property type="match status" value="1"/>
</dbReference>
<evidence type="ECO:0000256" key="2">
    <source>
        <dbReference type="ARBA" id="ARBA00023163"/>
    </source>
</evidence>
<dbReference type="GeneID" id="68860849"/>
<dbReference type="AlphaFoldDB" id="A0A897NGA0"/>
<feature type="domain" description="HTH bat-type" evidence="3">
    <location>
        <begin position="155"/>
        <end position="205"/>
    </location>
</feature>
<dbReference type="Pfam" id="PF04967">
    <property type="entry name" value="HTH_10"/>
    <property type="match status" value="1"/>
</dbReference>
<accession>A0A897NGA0</accession>
<dbReference type="RefSeq" id="WP_229126290.1">
    <property type="nucleotide sequence ID" value="NZ_CP064789.1"/>
</dbReference>
<protein>
    <submittedName>
        <fullName evidence="5">Transcriptional regulator, contains HTH domain</fullName>
    </submittedName>
</protein>
<feature type="domain" description="Bacterioopsin transcriptional activator GAF and HTH associated" evidence="4">
    <location>
        <begin position="5"/>
        <end position="134"/>
    </location>
</feature>
<proteinExistence type="predicted"/>
<keyword evidence="2" id="KW-0804">Transcription</keyword>
<name>A0A897NGA0_9EURY</name>
<dbReference type="InterPro" id="IPR007050">
    <property type="entry name" value="HTH_bacterioopsin"/>
</dbReference>
<dbReference type="PANTHER" id="PTHR34236">
    <property type="entry name" value="DIMETHYL SULFOXIDE REDUCTASE TRANSCRIPTIONAL ACTIVATOR"/>
    <property type="match status" value="1"/>
</dbReference>
<evidence type="ECO:0000259" key="4">
    <source>
        <dbReference type="Pfam" id="PF15915"/>
    </source>
</evidence>
<gene>
    <name evidence="5" type="ORF">HSBGL_1315</name>
</gene>
<dbReference type="InterPro" id="IPR013324">
    <property type="entry name" value="RNA_pol_sigma_r3/r4-like"/>
</dbReference>
<dbReference type="SUPFAM" id="SSF88659">
    <property type="entry name" value="Sigma3 and sigma4 domains of RNA polymerase sigma factors"/>
    <property type="match status" value="1"/>
</dbReference>
<keyword evidence="1" id="KW-0805">Transcription regulation</keyword>
<evidence type="ECO:0000313" key="5">
    <source>
        <dbReference type="EMBL" id="QSG11737.1"/>
    </source>
</evidence>
<dbReference type="InterPro" id="IPR031803">
    <property type="entry name" value="BAT_GAF/HTH-assoc"/>
</dbReference>
<evidence type="ECO:0000313" key="6">
    <source>
        <dbReference type="Proteomes" id="UP000663305"/>
    </source>
</evidence>
<sequence>MTVLLELSLPRSELSFGAALNVASEVRVRFEQIVPVGAGTFPYVWVNVPEQATFEEALQRHAVAESFQFLERESGELLYRIDWKAEPGPFLRCLEAVDAAVLQAKGVGNRWHFHLRFDTHDDVSRFQRRCSEHDVSTSIERILSDSAGGHTSELLSPCQRRTIALALERGYFDVPRRATMSELADELGISDQAVSARLRRATKRLGHRVLSEELESDTSRDAGP</sequence>
<reference evidence="5" key="1">
    <citation type="submission" date="2020-11" db="EMBL/GenBank/DDBJ databases">
        <title>Carbohydrate-dependent, anaerobic sulfur respiration: A novel catabolism in halophilic archaea.</title>
        <authorList>
            <person name="Sorokin D.Y."/>
            <person name="Messina E."/>
            <person name="Smedile F."/>
            <person name="La Cono V."/>
            <person name="Hallsworth J.E."/>
            <person name="Yakimov M.M."/>
        </authorList>
    </citation>
    <scope>NUCLEOTIDE SEQUENCE</scope>
    <source>
        <strain evidence="5">HSR-Bgl</strain>
    </source>
</reference>
<dbReference type="EMBL" id="CP064789">
    <property type="protein sequence ID" value="QSG11737.1"/>
    <property type="molecule type" value="Genomic_DNA"/>
</dbReference>
<evidence type="ECO:0000259" key="3">
    <source>
        <dbReference type="Pfam" id="PF04967"/>
    </source>
</evidence>
<dbReference type="Pfam" id="PF15915">
    <property type="entry name" value="BAT"/>
    <property type="match status" value="1"/>
</dbReference>
<dbReference type="Proteomes" id="UP000663305">
    <property type="component" value="Chromosome"/>
</dbReference>
<organism evidence="5 6">
    <name type="scientific">Halapricum desulfuricans</name>
    <dbReference type="NCBI Taxonomy" id="2841257"/>
    <lineage>
        <taxon>Archaea</taxon>
        <taxon>Methanobacteriati</taxon>
        <taxon>Methanobacteriota</taxon>
        <taxon>Stenosarchaea group</taxon>
        <taxon>Halobacteria</taxon>
        <taxon>Halobacteriales</taxon>
        <taxon>Haloarculaceae</taxon>
        <taxon>Halapricum</taxon>
    </lineage>
</organism>